<organism evidence="2 3">
    <name type="scientific">Actinacidiphila paucisporea</name>
    <dbReference type="NCBI Taxonomy" id="310782"/>
    <lineage>
        <taxon>Bacteria</taxon>
        <taxon>Bacillati</taxon>
        <taxon>Actinomycetota</taxon>
        <taxon>Actinomycetes</taxon>
        <taxon>Kitasatosporales</taxon>
        <taxon>Streptomycetaceae</taxon>
        <taxon>Actinacidiphila</taxon>
    </lineage>
</organism>
<keyword evidence="3" id="KW-1185">Reference proteome</keyword>
<accession>A0A1M7B468</accession>
<name>A0A1M7B468_9ACTN</name>
<dbReference type="PANTHER" id="PTHR42305:SF1">
    <property type="entry name" value="MEMBRANE PROTEIN RV1733C-RELATED"/>
    <property type="match status" value="1"/>
</dbReference>
<reference evidence="2 3" key="1">
    <citation type="submission" date="2016-11" db="EMBL/GenBank/DDBJ databases">
        <authorList>
            <person name="Jaros S."/>
            <person name="Januszkiewicz K."/>
            <person name="Wedrychowicz H."/>
        </authorList>
    </citation>
    <scope>NUCLEOTIDE SEQUENCE [LARGE SCALE GENOMIC DNA]</scope>
    <source>
        <strain evidence="2 3">CGMCC 4.2025</strain>
    </source>
</reference>
<keyword evidence="1" id="KW-1133">Transmembrane helix</keyword>
<dbReference type="EMBL" id="FRBI01000004">
    <property type="protein sequence ID" value="SHL49770.1"/>
    <property type="molecule type" value="Genomic_DNA"/>
</dbReference>
<feature type="transmembrane region" description="Helical" evidence="1">
    <location>
        <begin position="25"/>
        <end position="48"/>
    </location>
</feature>
<dbReference type="RefSeq" id="WP_073496045.1">
    <property type="nucleotide sequence ID" value="NZ_FRBI01000004.1"/>
</dbReference>
<evidence type="ECO:0000256" key="1">
    <source>
        <dbReference type="SAM" id="Phobius"/>
    </source>
</evidence>
<dbReference type="InterPro" id="IPR039708">
    <property type="entry name" value="MT1774/Rv1733c-like"/>
</dbReference>
<keyword evidence="1" id="KW-0472">Membrane</keyword>
<sequence length="213" mass="23362">MARRKRLTKRGWRWRRNPLRRRSDVVEAWLGVVTMLLLCAVPLLGWWAGQSVDRTLLRVARTQRAERTLVPAAVVESPAAPGATAAPGAERAAAAVAAAGSDTDPRHGDMLRWIAPDRSVHTAKVPVGLEVWHDNRLLLWTDRTGVLVPPPLDDATASTHAVLAGLATGSAAAGTLVMVRQLLVWRLMRRRMDSWEREWARVGQDWGRAGAGG</sequence>
<dbReference type="STRING" id="310782.SAMN05216499_104276"/>
<dbReference type="OrthoDB" id="4325432at2"/>
<keyword evidence="1" id="KW-0812">Transmembrane</keyword>
<protein>
    <submittedName>
        <fullName evidence="2">Uncharacterized protein</fullName>
    </submittedName>
</protein>
<evidence type="ECO:0000313" key="2">
    <source>
        <dbReference type="EMBL" id="SHL49770.1"/>
    </source>
</evidence>
<dbReference type="PANTHER" id="PTHR42305">
    <property type="entry name" value="MEMBRANE PROTEIN RV1733C-RELATED"/>
    <property type="match status" value="1"/>
</dbReference>
<gene>
    <name evidence="2" type="ORF">SAMN05216499_104276</name>
</gene>
<feature type="transmembrane region" description="Helical" evidence="1">
    <location>
        <begin position="161"/>
        <end position="183"/>
    </location>
</feature>
<evidence type="ECO:0000313" key="3">
    <source>
        <dbReference type="Proteomes" id="UP000184111"/>
    </source>
</evidence>
<dbReference type="Proteomes" id="UP000184111">
    <property type="component" value="Unassembled WGS sequence"/>
</dbReference>
<dbReference type="AlphaFoldDB" id="A0A1M7B468"/>
<proteinExistence type="predicted"/>